<dbReference type="KEGG" id="cvt:B843_05100"/>
<feature type="compositionally biased region" description="Basic and acidic residues" evidence="1">
    <location>
        <begin position="207"/>
        <end position="235"/>
    </location>
</feature>
<feature type="region of interest" description="Disordered" evidence="1">
    <location>
        <begin position="166"/>
        <end position="235"/>
    </location>
</feature>
<dbReference type="PATRIC" id="fig|1224164.3.peg.1017"/>
<dbReference type="HOGENOM" id="CLU_081227_0_0_11"/>
<proteinExistence type="predicted"/>
<name>W5Y0G6_9CORY</name>
<feature type="transmembrane region" description="Helical" evidence="2">
    <location>
        <begin position="75"/>
        <end position="96"/>
    </location>
</feature>
<dbReference type="EMBL" id="CP004353">
    <property type="protein sequence ID" value="AHI22409.1"/>
    <property type="molecule type" value="Genomic_DNA"/>
</dbReference>
<dbReference type="InterPro" id="IPR046672">
    <property type="entry name" value="DUF6542"/>
</dbReference>
<organism evidence="4 5">
    <name type="scientific">Corynebacterium vitaeruminis DSM 20294</name>
    <dbReference type="NCBI Taxonomy" id="1224164"/>
    <lineage>
        <taxon>Bacteria</taxon>
        <taxon>Bacillati</taxon>
        <taxon>Actinomycetota</taxon>
        <taxon>Actinomycetes</taxon>
        <taxon>Mycobacteriales</taxon>
        <taxon>Corynebacteriaceae</taxon>
        <taxon>Corynebacterium</taxon>
    </lineage>
</organism>
<feature type="transmembrane region" description="Helical" evidence="2">
    <location>
        <begin position="116"/>
        <end position="139"/>
    </location>
</feature>
<gene>
    <name evidence="4" type="ORF">B843_05100</name>
</gene>
<dbReference type="STRING" id="1224164.B843_05100"/>
<accession>W5Y0G6</accession>
<feature type="compositionally biased region" description="Basic residues" evidence="1">
    <location>
        <begin position="174"/>
        <end position="187"/>
    </location>
</feature>
<evidence type="ECO:0000256" key="2">
    <source>
        <dbReference type="SAM" id="Phobius"/>
    </source>
</evidence>
<feature type="domain" description="DUF6542" evidence="3">
    <location>
        <begin position="23"/>
        <end position="146"/>
    </location>
</feature>
<feature type="transmembrane region" description="Helical" evidence="2">
    <location>
        <begin position="21"/>
        <end position="43"/>
    </location>
</feature>
<dbReference type="eggNOG" id="ENOG5033MXV">
    <property type="taxonomic scope" value="Bacteria"/>
</dbReference>
<evidence type="ECO:0000256" key="1">
    <source>
        <dbReference type="SAM" id="MobiDB-lite"/>
    </source>
</evidence>
<dbReference type="AlphaFoldDB" id="W5Y0G6"/>
<evidence type="ECO:0000313" key="4">
    <source>
        <dbReference type="EMBL" id="AHI22409.1"/>
    </source>
</evidence>
<protein>
    <recommendedName>
        <fullName evidence="3">DUF6542 domain-containing protein</fullName>
    </recommendedName>
</protein>
<sequence length="235" mass="26293">MTNHSEQRRRTQPAPQTTPRFFGISVWASLIILCAALTIGLFVTLHNGLLGIPFLALFVIAVLVIALLTEPRGLFLTIASIPIFFGIFVIITSWFLVANATPDGAPLSKTQIITAIYPITLHFPVLAIATAAAALIAFLRITLLKRSNRTSSKVAQTRRRKEVEAEKLNYSTVRKARTQTQRTRRTHATSTDNSQVTVEELLRRRKENSERKAAREAARQRARRSLGDDLYKQDS</sequence>
<keyword evidence="5" id="KW-1185">Reference proteome</keyword>
<dbReference type="RefSeq" id="WP_025252444.1">
    <property type="nucleotide sequence ID" value="NZ_CP004353.1"/>
</dbReference>
<evidence type="ECO:0000259" key="3">
    <source>
        <dbReference type="Pfam" id="PF20177"/>
    </source>
</evidence>
<dbReference type="Pfam" id="PF20177">
    <property type="entry name" value="DUF6542"/>
    <property type="match status" value="1"/>
</dbReference>
<keyword evidence="2" id="KW-1133">Transmembrane helix</keyword>
<keyword evidence="2" id="KW-0812">Transmembrane</keyword>
<feature type="transmembrane region" description="Helical" evidence="2">
    <location>
        <begin position="49"/>
        <end position="68"/>
    </location>
</feature>
<reference evidence="4 5" key="1">
    <citation type="submission" date="2013-02" db="EMBL/GenBank/DDBJ databases">
        <title>The complete genome sequence of Corynebacterium vitaeruminis DSM 20294.</title>
        <authorList>
            <person name="Ruckert C."/>
            <person name="Albersmeier A."/>
            <person name="Kalinowski J."/>
        </authorList>
    </citation>
    <scope>NUCLEOTIDE SEQUENCE [LARGE SCALE GENOMIC DNA]</scope>
    <source>
        <strain evidence="5">ATCC 10234</strain>
    </source>
</reference>
<dbReference type="Proteomes" id="UP000019222">
    <property type="component" value="Chromosome"/>
</dbReference>
<evidence type="ECO:0000313" key="5">
    <source>
        <dbReference type="Proteomes" id="UP000019222"/>
    </source>
</evidence>
<keyword evidence="2" id="KW-0472">Membrane</keyword>